<evidence type="ECO:0000256" key="1">
    <source>
        <dbReference type="ARBA" id="ARBA00022737"/>
    </source>
</evidence>
<organism evidence="4 5">
    <name type="scientific">Trichomonas vaginalis (strain ATCC PRA-98 / G3)</name>
    <dbReference type="NCBI Taxonomy" id="412133"/>
    <lineage>
        <taxon>Eukaryota</taxon>
        <taxon>Metamonada</taxon>
        <taxon>Parabasalia</taxon>
        <taxon>Trichomonadida</taxon>
        <taxon>Trichomonadidae</taxon>
        <taxon>Trichomonas</taxon>
    </lineage>
</organism>
<dbReference type="PANTHER" id="PTHR23056">
    <property type="entry name" value="CALCINEURIN B"/>
    <property type="match status" value="1"/>
</dbReference>
<dbReference type="AlphaFoldDB" id="A2DSA3"/>
<dbReference type="PROSITE" id="PS00018">
    <property type="entry name" value="EF_HAND_1"/>
    <property type="match status" value="2"/>
</dbReference>
<dbReference type="PROSITE" id="PS50222">
    <property type="entry name" value="EF_HAND_2"/>
    <property type="match status" value="2"/>
</dbReference>
<dbReference type="EMBL" id="DS113239">
    <property type="protein sequence ID" value="EAY16682.1"/>
    <property type="molecule type" value="Genomic_DNA"/>
</dbReference>
<reference evidence="4" key="2">
    <citation type="journal article" date="2007" name="Science">
        <title>Draft genome sequence of the sexually transmitted pathogen Trichomonas vaginalis.</title>
        <authorList>
            <person name="Carlton J.M."/>
            <person name="Hirt R.P."/>
            <person name="Silva J.C."/>
            <person name="Delcher A.L."/>
            <person name="Schatz M."/>
            <person name="Zhao Q."/>
            <person name="Wortman J.R."/>
            <person name="Bidwell S.L."/>
            <person name="Alsmark U.C.M."/>
            <person name="Besteiro S."/>
            <person name="Sicheritz-Ponten T."/>
            <person name="Noel C.J."/>
            <person name="Dacks J.B."/>
            <person name="Foster P.G."/>
            <person name="Simillion C."/>
            <person name="Van de Peer Y."/>
            <person name="Miranda-Saavedra D."/>
            <person name="Barton G.J."/>
            <person name="Westrop G.D."/>
            <person name="Mueller S."/>
            <person name="Dessi D."/>
            <person name="Fiori P.L."/>
            <person name="Ren Q."/>
            <person name="Paulsen I."/>
            <person name="Zhang H."/>
            <person name="Bastida-Corcuera F.D."/>
            <person name="Simoes-Barbosa A."/>
            <person name="Brown M.T."/>
            <person name="Hayes R.D."/>
            <person name="Mukherjee M."/>
            <person name="Okumura C.Y."/>
            <person name="Schneider R."/>
            <person name="Smith A.J."/>
            <person name="Vanacova S."/>
            <person name="Villalvazo M."/>
            <person name="Haas B.J."/>
            <person name="Pertea M."/>
            <person name="Feldblyum T.V."/>
            <person name="Utterback T.R."/>
            <person name="Shu C.L."/>
            <person name="Osoegawa K."/>
            <person name="de Jong P.J."/>
            <person name="Hrdy I."/>
            <person name="Horvathova L."/>
            <person name="Zubacova Z."/>
            <person name="Dolezal P."/>
            <person name="Malik S.B."/>
            <person name="Logsdon J.M. Jr."/>
            <person name="Henze K."/>
            <person name="Gupta A."/>
            <person name="Wang C.C."/>
            <person name="Dunne R.L."/>
            <person name="Upcroft J.A."/>
            <person name="Upcroft P."/>
            <person name="White O."/>
            <person name="Salzberg S.L."/>
            <person name="Tang P."/>
            <person name="Chiu C.-H."/>
            <person name="Lee Y.-S."/>
            <person name="Embley T.M."/>
            <person name="Coombs G.H."/>
            <person name="Mottram J.C."/>
            <person name="Tachezy J."/>
            <person name="Fraser-Liggett C.M."/>
            <person name="Johnson P.J."/>
        </authorList>
    </citation>
    <scope>NUCLEOTIDE SEQUENCE [LARGE SCALE GENOMIC DNA]</scope>
    <source>
        <strain evidence="4">G3</strain>
    </source>
</reference>
<keyword evidence="5" id="KW-1185">Reference proteome</keyword>
<evidence type="ECO:0000259" key="3">
    <source>
        <dbReference type="PROSITE" id="PS50222"/>
    </source>
</evidence>
<sequence>MGLVQSAVNKGFISDNEAIKISESCYFTEKEVHILANIFRKLNIKYNIDSKMFCEALHIENPEIGEIIYKIVDSDGSGKLNFIEFVKGLSCFHPDAPFKQKVKMCFKAYDSDGSGMVSKDEILKVIKISLKNNNLIDFEEAKVDLLANQLVKEYSKNSCGELSYDEFYKMVSNAPGVIESFDLDLSALFK</sequence>
<dbReference type="CDD" id="cd00051">
    <property type="entry name" value="EFh"/>
    <property type="match status" value="1"/>
</dbReference>
<dbReference type="InterPro" id="IPR002048">
    <property type="entry name" value="EF_hand_dom"/>
</dbReference>
<protein>
    <submittedName>
        <fullName evidence="4">EF hand family protein</fullName>
    </submittedName>
</protein>
<feature type="domain" description="EF-hand" evidence="3">
    <location>
        <begin position="97"/>
        <end position="132"/>
    </location>
</feature>
<accession>A2DSA3</accession>
<dbReference type="PANTHER" id="PTHR23056:SF110">
    <property type="entry name" value="CALMODULIN"/>
    <property type="match status" value="1"/>
</dbReference>
<dbReference type="InterPro" id="IPR011992">
    <property type="entry name" value="EF-hand-dom_pair"/>
</dbReference>
<evidence type="ECO:0000256" key="2">
    <source>
        <dbReference type="ARBA" id="ARBA00022837"/>
    </source>
</evidence>
<dbReference type="SUPFAM" id="SSF47473">
    <property type="entry name" value="EF-hand"/>
    <property type="match status" value="1"/>
</dbReference>
<keyword evidence="2" id="KW-0106">Calcium</keyword>
<dbReference type="InterPro" id="IPR045198">
    <property type="entry name" value="CNBL1-10"/>
</dbReference>
<dbReference type="Gene3D" id="1.10.238.10">
    <property type="entry name" value="EF-hand"/>
    <property type="match status" value="1"/>
</dbReference>
<dbReference type="OrthoDB" id="191686at2759"/>
<dbReference type="eggNOG" id="KOG0034">
    <property type="taxonomic scope" value="Eukaryota"/>
</dbReference>
<dbReference type="GO" id="GO:0019900">
    <property type="term" value="F:kinase binding"/>
    <property type="evidence" value="ECO:0007669"/>
    <property type="project" value="InterPro"/>
</dbReference>
<dbReference type="GO" id="GO:0005509">
    <property type="term" value="F:calcium ion binding"/>
    <property type="evidence" value="ECO:0007669"/>
    <property type="project" value="InterPro"/>
</dbReference>
<dbReference type="KEGG" id="tva:4774693"/>
<reference evidence="4" key="1">
    <citation type="submission" date="2006-10" db="EMBL/GenBank/DDBJ databases">
        <authorList>
            <person name="Amadeo P."/>
            <person name="Zhao Q."/>
            <person name="Wortman J."/>
            <person name="Fraser-Liggett C."/>
            <person name="Carlton J."/>
        </authorList>
    </citation>
    <scope>NUCLEOTIDE SEQUENCE</scope>
    <source>
        <strain evidence="4">G3</strain>
    </source>
</reference>
<dbReference type="PRINTS" id="PR00450">
    <property type="entry name" value="RECOVERIN"/>
</dbReference>
<dbReference type="InterPro" id="IPR018247">
    <property type="entry name" value="EF_Hand_1_Ca_BS"/>
</dbReference>
<dbReference type="Pfam" id="PF13499">
    <property type="entry name" value="EF-hand_7"/>
    <property type="match status" value="1"/>
</dbReference>
<dbReference type="SMART" id="SM00054">
    <property type="entry name" value="EFh"/>
    <property type="match status" value="3"/>
</dbReference>
<proteinExistence type="predicted"/>
<feature type="domain" description="EF-hand" evidence="3">
    <location>
        <begin position="60"/>
        <end position="95"/>
    </location>
</feature>
<dbReference type="VEuPathDB" id="TrichDB:TVAG_066870"/>
<dbReference type="VEuPathDB" id="TrichDB:TVAGG3_0078920"/>
<gene>
    <name evidence="4" type="ORF">TVAG_066870</name>
</gene>
<evidence type="ECO:0000313" key="4">
    <source>
        <dbReference type="EMBL" id="EAY16682.1"/>
    </source>
</evidence>
<dbReference type="Proteomes" id="UP000001542">
    <property type="component" value="Unassembled WGS sequence"/>
</dbReference>
<evidence type="ECO:0000313" key="5">
    <source>
        <dbReference type="Proteomes" id="UP000001542"/>
    </source>
</evidence>
<name>A2DSA3_TRIV3</name>
<dbReference type="InParanoid" id="A2DSA3"/>
<dbReference type="SMR" id="A2DSA3"/>
<keyword evidence="1" id="KW-0677">Repeat</keyword>
<dbReference type="GO" id="GO:0019722">
    <property type="term" value="P:calcium-mediated signaling"/>
    <property type="evidence" value="ECO:0007669"/>
    <property type="project" value="InterPro"/>
</dbReference>
<dbReference type="RefSeq" id="XP_001328905.1">
    <property type="nucleotide sequence ID" value="XM_001328870.1"/>
</dbReference>